<evidence type="ECO:0000313" key="1">
    <source>
        <dbReference type="EMBL" id="MBW7468705.1"/>
    </source>
</evidence>
<dbReference type="Proteomes" id="UP000813018">
    <property type="component" value="Unassembled WGS sequence"/>
</dbReference>
<accession>A0ABS7CY56</accession>
<dbReference type="EMBL" id="JAHYXK010000018">
    <property type="protein sequence ID" value="MBW7468705.1"/>
    <property type="molecule type" value="Genomic_DNA"/>
</dbReference>
<sequence length="70" mass="8042">MVVAKKSSITIIQRYLPTLLVSVFWLWSIMYDIGISMTARVFTGSYVRDNYPDKLPLLPQCESSEKRGKV</sequence>
<feature type="non-terminal residue" evidence="1">
    <location>
        <position position="70"/>
    </location>
</feature>
<protein>
    <submittedName>
        <fullName evidence="1">Uncharacterized protein</fullName>
    </submittedName>
</protein>
<gene>
    <name evidence="1" type="ORF">K0O23_16635</name>
</gene>
<evidence type="ECO:0000313" key="2">
    <source>
        <dbReference type="Proteomes" id="UP000813018"/>
    </source>
</evidence>
<name>A0ABS7CY56_9BACT</name>
<dbReference type="RefSeq" id="WP_219878580.1">
    <property type="nucleotide sequence ID" value="NZ_JAHYXK010000018.1"/>
</dbReference>
<reference evidence="1 2" key="1">
    <citation type="journal article" date="2016" name="Int. J. Syst. Evol. Microbiol.">
        <title>Pontibacter aydingkolensis sp. nov., isolated from soil of a salt lake.</title>
        <authorList>
            <person name="Osman G."/>
            <person name="Zhang T."/>
            <person name="Lou K."/>
            <person name="Gao Y."/>
            <person name="Chang W."/>
            <person name="Lin Q."/>
            <person name="Yang H.M."/>
            <person name="Huo X.D."/>
            <person name="Wang N."/>
        </authorList>
    </citation>
    <scope>NUCLEOTIDE SEQUENCE [LARGE SCALE GENOMIC DNA]</scope>
    <source>
        <strain evidence="1 2">KACC 19255</strain>
    </source>
</reference>
<keyword evidence="2" id="KW-1185">Reference proteome</keyword>
<organism evidence="1 2">
    <name type="scientific">Pontibacter aydingkolensis</name>
    <dbReference type="NCBI Taxonomy" id="1911536"/>
    <lineage>
        <taxon>Bacteria</taxon>
        <taxon>Pseudomonadati</taxon>
        <taxon>Bacteroidota</taxon>
        <taxon>Cytophagia</taxon>
        <taxon>Cytophagales</taxon>
        <taxon>Hymenobacteraceae</taxon>
        <taxon>Pontibacter</taxon>
    </lineage>
</organism>
<comment type="caution">
    <text evidence="1">The sequence shown here is derived from an EMBL/GenBank/DDBJ whole genome shotgun (WGS) entry which is preliminary data.</text>
</comment>
<proteinExistence type="predicted"/>